<protein>
    <submittedName>
        <fullName evidence="2">YjbQ family protein</fullName>
    </submittedName>
</protein>
<proteinExistence type="inferred from homology"/>
<dbReference type="KEGG" id="dog:HP555_06535"/>
<sequence length="133" mass="14923">MVRGEIAVITGKRLEMIDITNRLQHEVSSFDCKDGIVILYNPHTTAGLLINEGADPDVQKDILGALSRIIPSDYPYLHGEGNSPAHLMTAVTASSVTLILQNRRLQLGTWQRLFFCEFDGPRSRKVWWKFLAG</sequence>
<evidence type="ECO:0000313" key="2">
    <source>
        <dbReference type="EMBL" id="QQG65546.1"/>
    </source>
</evidence>
<dbReference type="InterPro" id="IPR035917">
    <property type="entry name" value="YjbQ-like_sf"/>
</dbReference>
<dbReference type="PANTHER" id="PTHR30615:SF8">
    <property type="entry name" value="UPF0047 PROTEIN C4A8.02C"/>
    <property type="match status" value="1"/>
</dbReference>
<dbReference type="PIRSF" id="PIRSF004681">
    <property type="entry name" value="UCP004681"/>
    <property type="match status" value="1"/>
</dbReference>
<dbReference type="Proteomes" id="UP000596092">
    <property type="component" value="Chromosome"/>
</dbReference>
<comment type="similarity">
    <text evidence="1">Belongs to the UPF0047 family.</text>
</comment>
<dbReference type="PANTHER" id="PTHR30615">
    <property type="entry name" value="UNCHARACTERIZED PROTEIN YJBQ-RELATED"/>
    <property type="match status" value="1"/>
</dbReference>
<dbReference type="Gene3D" id="2.60.120.460">
    <property type="entry name" value="YjbQ-like"/>
    <property type="match status" value="1"/>
</dbReference>
<keyword evidence="3" id="KW-1185">Reference proteome</keyword>
<name>A0A7T5VD13_9BACT</name>
<evidence type="ECO:0000256" key="1">
    <source>
        <dbReference type="ARBA" id="ARBA00005534"/>
    </source>
</evidence>
<evidence type="ECO:0000313" key="3">
    <source>
        <dbReference type="Proteomes" id="UP000596092"/>
    </source>
</evidence>
<dbReference type="AlphaFoldDB" id="A0A7T5VD13"/>
<dbReference type="InterPro" id="IPR001602">
    <property type="entry name" value="UPF0047_YjbQ-like"/>
</dbReference>
<accession>A0A7T5VD13</accession>
<dbReference type="Pfam" id="PF01894">
    <property type="entry name" value="YjbQ"/>
    <property type="match status" value="1"/>
</dbReference>
<dbReference type="RefSeq" id="WP_199264367.1">
    <property type="nucleotide sequence ID" value="NZ_CP054140.1"/>
</dbReference>
<gene>
    <name evidence="2" type="ORF">HP555_06535</name>
</gene>
<reference evidence="2 3" key="1">
    <citation type="submission" date="2020-05" db="EMBL/GenBank/DDBJ databases">
        <title>Complete genome of Desulfobulbus oligotrophicus.</title>
        <authorList>
            <person name="Podar M."/>
        </authorList>
    </citation>
    <scope>NUCLEOTIDE SEQUENCE [LARGE SCALE GENOMIC DNA]</scope>
    <source>
        <strain evidence="2 3">Prop6</strain>
    </source>
</reference>
<dbReference type="NCBIfam" id="TIGR00149">
    <property type="entry name" value="TIGR00149_YjbQ"/>
    <property type="match status" value="1"/>
</dbReference>
<organism evidence="2 3">
    <name type="scientific">Desulfobulbus oligotrophicus</name>
    <dbReference type="NCBI Taxonomy" id="1909699"/>
    <lineage>
        <taxon>Bacteria</taxon>
        <taxon>Pseudomonadati</taxon>
        <taxon>Thermodesulfobacteriota</taxon>
        <taxon>Desulfobulbia</taxon>
        <taxon>Desulfobulbales</taxon>
        <taxon>Desulfobulbaceae</taxon>
        <taxon>Desulfobulbus</taxon>
    </lineage>
</organism>
<dbReference type="SUPFAM" id="SSF111038">
    <property type="entry name" value="YjbQ-like"/>
    <property type="match status" value="1"/>
</dbReference>
<dbReference type="EMBL" id="CP054140">
    <property type="protein sequence ID" value="QQG65546.1"/>
    <property type="molecule type" value="Genomic_DNA"/>
</dbReference>